<evidence type="ECO:0000256" key="5">
    <source>
        <dbReference type="PROSITE-ProRule" id="PRU10141"/>
    </source>
</evidence>
<keyword evidence="3" id="KW-0418">Kinase</keyword>
<dbReference type="GO" id="GO:0004674">
    <property type="term" value="F:protein serine/threonine kinase activity"/>
    <property type="evidence" value="ECO:0007669"/>
    <property type="project" value="TreeGrafter"/>
</dbReference>
<dbReference type="GO" id="GO:0005524">
    <property type="term" value="F:ATP binding"/>
    <property type="evidence" value="ECO:0007669"/>
    <property type="project" value="UniProtKB-UniRule"/>
</dbReference>
<dbReference type="SUPFAM" id="SSF56112">
    <property type="entry name" value="Protein kinase-like (PK-like)"/>
    <property type="match status" value="1"/>
</dbReference>
<dbReference type="InterPro" id="IPR051681">
    <property type="entry name" value="Ser/Thr_Kinases-Pseudokinases"/>
</dbReference>
<dbReference type="Gene3D" id="1.10.510.10">
    <property type="entry name" value="Transferase(Phosphotransferase) domain 1"/>
    <property type="match status" value="1"/>
</dbReference>
<comment type="caution">
    <text evidence="8">The sequence shown here is derived from an EMBL/GenBank/DDBJ whole genome shotgun (WGS) entry which is preliminary data.</text>
</comment>
<dbReference type="SUPFAM" id="SSF52058">
    <property type="entry name" value="L domain-like"/>
    <property type="match status" value="1"/>
</dbReference>
<sequence length="1090" mass="120416">MPRRFSNTYFANTLATDTFRESQDWFQHERGNAIEMRTPRYSPSPSPRRQGLFDSPAGASPGAMRRCMSERGLVKPQEKPVSLFNRDEPFWTSPRSPRSWKADHPASAARGRSTETLLPLKMRELSPRDTLQDRPPAGRSKSPTFDVSENWMAWSRPPEPVSPRCDRNMPPGPQERVPSSNFQSPVRRMHSGKITRNSENWLRNVTDGQDAKPLPPMIANSENFHISRGKKTGIYKDLDIAKHLVRFEADRVPAAPLSHRRHDFADHPQAVKHMEELRTLSPRRIAEAARADLTSPGRHKSVAADFGHRTSGEMAAAVQPELSPRAAGAEKYVVGDEIFDMENNGRRKTDLRKASIRHHSNSDVVKDHLQPSPFTSAIPGSKEEAERRVHVYGDFSVTPATMPKDTAYIHSGLKVVKYQTRSPGTARSSPADDPQSKVKPKEANTHCGPPATDAGCATRVESRSLGAVGYSWGFLLSSPADAEYDMTPAASWGIEGDQHFLPEPEALLVDKEDGEQRAEATTNTWTRERKTPRSHTCDLQKHQQRNADNTTNLKNQFLAGSSRPVFPFSILAKRHLTHLTNDGSREWLQHDSLGRLVALASFRNLASVQRPMFWDLNVAWDPKRAAASADLALRFGFAGLAYNVTLQGQQLLELQEHRLVEVLSNLQVLKVFNAGLKELPTSLWNCRQLRQLDVGGNPLGESFPGAAVAAHLQQLEILFASKIGMKDLPNLSECQKLRMVGIKDNQLTVLDGKLLPETTEWLIAAGNQISSLPNIGRLKKVRKLMLSHNQLTTATLAPVAEIEGLEMIRVAANRLEAFPEPLLTHKRLAWVALGANPMAEEALTRHLAAGFRSLDFKEVQMGEKLGSGAGATVYQGQWQGRTVAVKLFDAETFSDGTALSEWAANRVASQPGHPALVQVLGTFEDPRGMVLELLQNAKAAASPPSFATVTRDALPCHGAPGVLYAPKAARQIAAQVSAAAEYLHSKGLMHGDIYLHNTLVIRDANATSATVSDVRLSDFGACAAVDAPELRRLEVRSFGWLLQDLLECHAEPETPEDAKILELMKELRASCGAEDPNELPSFKELREKLA</sequence>
<dbReference type="InterPro" id="IPR032675">
    <property type="entry name" value="LRR_dom_sf"/>
</dbReference>
<evidence type="ECO:0000256" key="2">
    <source>
        <dbReference type="ARBA" id="ARBA00022741"/>
    </source>
</evidence>
<feature type="compositionally biased region" description="Basic and acidic residues" evidence="6">
    <location>
        <begin position="526"/>
        <end position="541"/>
    </location>
</feature>
<name>A0A9P1BYB8_9DINO</name>
<dbReference type="InterPro" id="IPR000719">
    <property type="entry name" value="Prot_kinase_dom"/>
</dbReference>
<reference evidence="8" key="1">
    <citation type="submission" date="2022-10" db="EMBL/GenBank/DDBJ databases">
        <authorList>
            <person name="Chen Y."/>
            <person name="Dougan E. K."/>
            <person name="Chan C."/>
            <person name="Rhodes N."/>
            <person name="Thang M."/>
        </authorList>
    </citation>
    <scope>NUCLEOTIDE SEQUENCE</scope>
</reference>
<dbReference type="PROSITE" id="PS50011">
    <property type="entry name" value="PROTEIN_KINASE_DOM"/>
    <property type="match status" value="1"/>
</dbReference>
<keyword evidence="4 5" id="KW-0067">ATP-binding</keyword>
<feature type="region of interest" description="Disordered" evidence="6">
    <location>
        <begin position="419"/>
        <end position="455"/>
    </location>
</feature>
<dbReference type="AlphaFoldDB" id="A0A9P1BYB8"/>
<organism evidence="8">
    <name type="scientific">Cladocopium goreaui</name>
    <dbReference type="NCBI Taxonomy" id="2562237"/>
    <lineage>
        <taxon>Eukaryota</taxon>
        <taxon>Sar</taxon>
        <taxon>Alveolata</taxon>
        <taxon>Dinophyceae</taxon>
        <taxon>Suessiales</taxon>
        <taxon>Symbiodiniaceae</taxon>
        <taxon>Cladocopium</taxon>
    </lineage>
</organism>
<feature type="compositionally biased region" description="Low complexity" evidence="6">
    <location>
        <begin position="39"/>
        <end position="49"/>
    </location>
</feature>
<dbReference type="PANTHER" id="PTHR44329">
    <property type="entry name" value="SERINE/THREONINE-PROTEIN KINASE TNNI3K-RELATED"/>
    <property type="match status" value="1"/>
</dbReference>
<dbReference type="PROSITE" id="PS00107">
    <property type="entry name" value="PROTEIN_KINASE_ATP"/>
    <property type="match status" value="1"/>
</dbReference>
<keyword evidence="2 5" id="KW-0547">Nucleotide-binding</keyword>
<accession>A0A9P1BYB8</accession>
<dbReference type="Proteomes" id="UP001152797">
    <property type="component" value="Unassembled WGS sequence"/>
</dbReference>
<evidence type="ECO:0000313" key="9">
    <source>
        <dbReference type="EMBL" id="CAL4769062.1"/>
    </source>
</evidence>
<evidence type="ECO:0000313" key="10">
    <source>
        <dbReference type="Proteomes" id="UP001152797"/>
    </source>
</evidence>
<dbReference type="Gene3D" id="3.80.10.10">
    <property type="entry name" value="Ribonuclease Inhibitor"/>
    <property type="match status" value="1"/>
</dbReference>
<dbReference type="InterPro" id="IPR011009">
    <property type="entry name" value="Kinase-like_dom_sf"/>
</dbReference>
<feature type="compositionally biased region" description="Basic and acidic residues" evidence="6">
    <location>
        <begin position="67"/>
        <end position="78"/>
    </location>
</feature>
<feature type="domain" description="Protein kinase" evidence="7">
    <location>
        <begin position="859"/>
        <end position="1090"/>
    </location>
</feature>
<reference evidence="9 10" key="2">
    <citation type="submission" date="2024-05" db="EMBL/GenBank/DDBJ databases">
        <authorList>
            <person name="Chen Y."/>
            <person name="Shah S."/>
            <person name="Dougan E. K."/>
            <person name="Thang M."/>
            <person name="Chan C."/>
        </authorList>
    </citation>
    <scope>NUCLEOTIDE SEQUENCE [LARGE SCALE GENOMIC DNA]</scope>
</reference>
<evidence type="ECO:0000256" key="6">
    <source>
        <dbReference type="SAM" id="MobiDB-lite"/>
    </source>
</evidence>
<feature type="compositionally biased region" description="Basic and acidic residues" evidence="6">
    <location>
        <begin position="121"/>
        <end position="132"/>
    </location>
</feature>
<feature type="region of interest" description="Disordered" evidence="6">
    <location>
        <begin position="32"/>
        <end position="145"/>
    </location>
</feature>
<dbReference type="PANTHER" id="PTHR44329:SF288">
    <property type="entry name" value="MITOGEN-ACTIVATED PROTEIN KINASE KINASE KINASE 20"/>
    <property type="match status" value="1"/>
</dbReference>
<feature type="compositionally biased region" description="Basic and acidic residues" evidence="6">
    <location>
        <begin position="434"/>
        <end position="444"/>
    </location>
</feature>
<feature type="compositionally biased region" description="Polar residues" evidence="6">
    <location>
        <begin position="419"/>
        <end position="428"/>
    </location>
</feature>
<dbReference type="EMBL" id="CAMXCT030000657">
    <property type="protein sequence ID" value="CAL4769062.1"/>
    <property type="molecule type" value="Genomic_DNA"/>
</dbReference>
<protein>
    <recommendedName>
        <fullName evidence="7">Protein kinase domain-containing protein</fullName>
    </recommendedName>
</protein>
<dbReference type="EMBL" id="CAMXCT020000657">
    <property type="protein sequence ID" value="CAL1135125.1"/>
    <property type="molecule type" value="Genomic_DNA"/>
</dbReference>
<evidence type="ECO:0000313" key="8">
    <source>
        <dbReference type="EMBL" id="CAI3981750.1"/>
    </source>
</evidence>
<feature type="compositionally biased region" description="Basic and acidic residues" evidence="6">
    <location>
        <begin position="360"/>
        <end position="369"/>
    </location>
</feature>
<dbReference type="Pfam" id="PF00069">
    <property type="entry name" value="Pkinase"/>
    <property type="match status" value="1"/>
</dbReference>
<dbReference type="OrthoDB" id="1668230at2759"/>
<feature type="binding site" evidence="5">
    <location>
        <position position="886"/>
    </location>
    <ligand>
        <name>ATP</name>
        <dbReference type="ChEBI" id="CHEBI:30616"/>
    </ligand>
</feature>
<keyword evidence="10" id="KW-1185">Reference proteome</keyword>
<feature type="region of interest" description="Disordered" evidence="6">
    <location>
        <begin position="512"/>
        <end position="545"/>
    </location>
</feature>
<evidence type="ECO:0000256" key="3">
    <source>
        <dbReference type="ARBA" id="ARBA00022777"/>
    </source>
</evidence>
<dbReference type="Gene3D" id="3.30.200.20">
    <property type="entry name" value="Phosphorylase Kinase, domain 1"/>
    <property type="match status" value="1"/>
</dbReference>
<evidence type="ECO:0000256" key="1">
    <source>
        <dbReference type="ARBA" id="ARBA00022679"/>
    </source>
</evidence>
<evidence type="ECO:0000256" key="4">
    <source>
        <dbReference type="ARBA" id="ARBA00022840"/>
    </source>
</evidence>
<dbReference type="EMBL" id="CAMXCT010000657">
    <property type="protein sequence ID" value="CAI3981750.1"/>
    <property type="molecule type" value="Genomic_DNA"/>
</dbReference>
<gene>
    <name evidence="8" type="ORF">C1SCF055_LOCUS9511</name>
</gene>
<feature type="region of interest" description="Disordered" evidence="6">
    <location>
        <begin position="357"/>
        <end position="385"/>
    </location>
</feature>
<keyword evidence="1" id="KW-0808">Transferase</keyword>
<proteinExistence type="predicted"/>
<dbReference type="InterPro" id="IPR017441">
    <property type="entry name" value="Protein_kinase_ATP_BS"/>
</dbReference>
<evidence type="ECO:0000259" key="7">
    <source>
        <dbReference type="PROSITE" id="PS50011"/>
    </source>
</evidence>